<dbReference type="EMBL" id="MHTD01000023">
    <property type="protein sequence ID" value="OHA55793.1"/>
    <property type="molecule type" value="Genomic_DNA"/>
</dbReference>
<keyword evidence="3" id="KW-0067">ATP-binding</keyword>
<evidence type="ECO:0000256" key="3">
    <source>
        <dbReference type="ARBA" id="ARBA00022840"/>
    </source>
</evidence>
<dbReference type="InterPro" id="IPR001482">
    <property type="entry name" value="T2SS/T4SS_dom"/>
</dbReference>
<evidence type="ECO:0000256" key="1">
    <source>
        <dbReference type="ARBA" id="ARBA00006611"/>
    </source>
</evidence>
<dbReference type="SMART" id="SM00382">
    <property type="entry name" value="AAA"/>
    <property type="match status" value="1"/>
</dbReference>
<feature type="domain" description="Bacterial type II secretion system protein E" evidence="4">
    <location>
        <begin position="248"/>
        <end position="262"/>
    </location>
</feature>
<evidence type="ECO:0000256" key="2">
    <source>
        <dbReference type="ARBA" id="ARBA00022741"/>
    </source>
</evidence>
<comment type="caution">
    <text evidence="5">The sequence shown here is derived from an EMBL/GenBank/DDBJ whole genome shotgun (WGS) entry which is preliminary data.</text>
</comment>
<comment type="similarity">
    <text evidence="1">Belongs to the GSP E family.</text>
</comment>
<dbReference type="PROSITE" id="PS00662">
    <property type="entry name" value="T2SP_E"/>
    <property type="match status" value="1"/>
</dbReference>
<dbReference type="InterPro" id="IPR003593">
    <property type="entry name" value="AAA+_ATPase"/>
</dbReference>
<dbReference type="AlphaFoldDB" id="A0A1G2Q5E7"/>
<protein>
    <recommendedName>
        <fullName evidence="4">Bacterial type II secretion system protein E domain-containing protein</fullName>
    </recommendedName>
</protein>
<dbReference type="PANTHER" id="PTHR30258">
    <property type="entry name" value="TYPE II SECRETION SYSTEM PROTEIN GSPE-RELATED"/>
    <property type="match status" value="1"/>
</dbReference>
<dbReference type="Proteomes" id="UP000178199">
    <property type="component" value="Unassembled WGS sequence"/>
</dbReference>
<evidence type="ECO:0000259" key="4">
    <source>
        <dbReference type="PROSITE" id="PS00662"/>
    </source>
</evidence>
<name>A0A1G2Q5E7_9BACT</name>
<proteinExistence type="inferred from homology"/>
<gene>
    <name evidence="5" type="ORF">A2429_01050</name>
</gene>
<dbReference type="GO" id="GO:0016887">
    <property type="term" value="F:ATP hydrolysis activity"/>
    <property type="evidence" value="ECO:0007669"/>
    <property type="project" value="TreeGrafter"/>
</dbReference>
<dbReference type="PANTHER" id="PTHR30258:SF1">
    <property type="entry name" value="PROTEIN TRANSPORT PROTEIN HOFB HOMOLOG"/>
    <property type="match status" value="1"/>
</dbReference>
<dbReference type="CDD" id="cd01129">
    <property type="entry name" value="PulE-GspE-like"/>
    <property type="match status" value="1"/>
</dbReference>
<organism evidence="5 6">
    <name type="scientific">Candidatus Veblenbacteria bacterium RIFOXYC1_FULL_42_9</name>
    <dbReference type="NCBI Taxonomy" id="1802427"/>
    <lineage>
        <taxon>Bacteria</taxon>
        <taxon>Candidatus Vebleniibacteriota</taxon>
    </lineage>
</organism>
<reference evidence="5 6" key="1">
    <citation type="journal article" date="2016" name="Nat. Commun.">
        <title>Thousands of microbial genomes shed light on interconnected biogeochemical processes in an aquifer system.</title>
        <authorList>
            <person name="Anantharaman K."/>
            <person name="Brown C.T."/>
            <person name="Hug L.A."/>
            <person name="Sharon I."/>
            <person name="Castelle C.J."/>
            <person name="Probst A.J."/>
            <person name="Thomas B.C."/>
            <person name="Singh A."/>
            <person name="Wilkins M.J."/>
            <person name="Karaoz U."/>
            <person name="Brodie E.L."/>
            <person name="Williams K.H."/>
            <person name="Hubbard S.S."/>
            <person name="Banfield J.F."/>
        </authorList>
    </citation>
    <scope>NUCLEOTIDE SEQUENCE [LARGE SCALE GENOMIC DNA]</scope>
</reference>
<dbReference type="Pfam" id="PF00437">
    <property type="entry name" value="T2SSE"/>
    <property type="match status" value="1"/>
</dbReference>
<dbReference type="GO" id="GO:0005886">
    <property type="term" value="C:plasma membrane"/>
    <property type="evidence" value="ECO:0007669"/>
    <property type="project" value="TreeGrafter"/>
</dbReference>
<evidence type="ECO:0000313" key="5">
    <source>
        <dbReference type="EMBL" id="OHA55793.1"/>
    </source>
</evidence>
<sequence length="440" mass="48494">MVFKAYAGLAKTRTIVTGVTITEKDIKKYSGTIKDFARVNEMLQKATLTELVTILIAGALELRASDIHVEAEEASITVRYRVDGTLYVTAQIRQQLWPQIISRLKLLAKLKLNITDQPQDGRFTIHLENDTVDVRVSTIPTAYGESVVMRLLRSSSTGLDFDDLGLTGKAYDDLKREVERPNGMIMATGPTGSGKTTTLYAILNKLNQPESKIITLEDPIEYKLKGVNQSQVEHARGYDFAKGLKAILRQDPDVVMVGEIRDFETADIAINAALTGHLVLSTIHTNSAAGAIPRFLSMGAKPFLLAPAVNSIIGQRLVRRICENCKEEHKLESDVLERAKKTLSSISPKSEVKVDLGKLKFFHGKGCAKCSQLGYRGRIGIYEIMTMSPKIEKIIFANKASEVELQEIAVANGMVTMVQDGLLKALQGITTVEEVFRVAE</sequence>
<dbReference type="InterPro" id="IPR027417">
    <property type="entry name" value="P-loop_NTPase"/>
</dbReference>
<accession>A0A1G2Q5E7</accession>
<dbReference type="Gene3D" id="3.30.450.90">
    <property type="match status" value="1"/>
</dbReference>
<keyword evidence="2" id="KW-0547">Nucleotide-binding</keyword>
<dbReference type="Gene3D" id="3.40.50.300">
    <property type="entry name" value="P-loop containing nucleotide triphosphate hydrolases"/>
    <property type="match status" value="1"/>
</dbReference>
<dbReference type="GO" id="GO:0005524">
    <property type="term" value="F:ATP binding"/>
    <property type="evidence" value="ECO:0007669"/>
    <property type="project" value="UniProtKB-KW"/>
</dbReference>
<dbReference type="SUPFAM" id="SSF52540">
    <property type="entry name" value="P-loop containing nucleoside triphosphate hydrolases"/>
    <property type="match status" value="1"/>
</dbReference>
<dbReference type="FunFam" id="3.40.50.300:FF:000398">
    <property type="entry name" value="Type IV pilus assembly ATPase PilB"/>
    <property type="match status" value="1"/>
</dbReference>
<evidence type="ECO:0000313" key="6">
    <source>
        <dbReference type="Proteomes" id="UP000178199"/>
    </source>
</evidence>